<evidence type="ECO:0000259" key="1">
    <source>
        <dbReference type="Pfam" id="PF05685"/>
    </source>
</evidence>
<sequence length="258" mass="28876">MEKTRFLHAGQRITEIWYNAGVMIAAVNPTTTELEAELASLLPDWIALEPGRWQRVQYALRRLESTGPVFPTFESFVEWVDEDTSAEWIEGEVCFMSPASTRHQLIVGLLAPLMRAFVESGQLGTVLTAPYKMKIPGYGAEPDILFVATANESQIRRTYLDGPADLVVEIISPESVERDRIRKYNDYEAAGVGEYWLIDPERETAEGYTLTNGRYQRIEPAGDALASAILPGFVLPLAWLRLGQQPTLIEALRSMGIL</sequence>
<protein>
    <recommendedName>
        <fullName evidence="1">Putative restriction endonuclease domain-containing protein</fullName>
    </recommendedName>
</protein>
<dbReference type="InterPro" id="IPR012296">
    <property type="entry name" value="Nuclease_put_TT1808"/>
</dbReference>
<gene>
    <name evidence="2" type="ORF">CFX0092_B0518</name>
</gene>
<accession>A0A160T7S4</accession>
<dbReference type="PANTHER" id="PTHR34107">
    <property type="entry name" value="SLL0198 PROTEIN-RELATED"/>
    <property type="match status" value="1"/>
</dbReference>
<organism evidence="2 3">
    <name type="scientific">Candidatus Promineifilum breve</name>
    <dbReference type="NCBI Taxonomy" id="1806508"/>
    <lineage>
        <taxon>Bacteria</taxon>
        <taxon>Bacillati</taxon>
        <taxon>Chloroflexota</taxon>
        <taxon>Ardenticatenia</taxon>
        <taxon>Candidatus Promineifilales</taxon>
        <taxon>Candidatus Promineifilaceae</taxon>
        <taxon>Candidatus Promineifilum</taxon>
    </lineage>
</organism>
<dbReference type="Gene3D" id="3.90.1570.10">
    <property type="entry name" value="tt1808, chain A"/>
    <property type="match status" value="1"/>
</dbReference>
<feature type="domain" description="Putative restriction endonuclease" evidence="1">
    <location>
        <begin position="74"/>
        <end position="237"/>
    </location>
</feature>
<dbReference type="EMBL" id="LN890656">
    <property type="protein sequence ID" value="CUS06052.1"/>
    <property type="molecule type" value="Genomic_DNA"/>
</dbReference>
<dbReference type="InterPro" id="IPR011335">
    <property type="entry name" value="Restrct_endonuc-II-like"/>
</dbReference>
<evidence type="ECO:0000313" key="2">
    <source>
        <dbReference type="EMBL" id="CUS06052.1"/>
    </source>
</evidence>
<dbReference type="Pfam" id="PF05685">
    <property type="entry name" value="Uma2"/>
    <property type="match status" value="1"/>
</dbReference>
<dbReference type="KEGG" id="pbf:CFX0092_B0518"/>
<dbReference type="CDD" id="cd06260">
    <property type="entry name" value="DUF820-like"/>
    <property type="match status" value="1"/>
</dbReference>
<dbReference type="PANTHER" id="PTHR34107:SF4">
    <property type="entry name" value="SLL1222 PROTEIN"/>
    <property type="match status" value="1"/>
</dbReference>
<evidence type="ECO:0000313" key="3">
    <source>
        <dbReference type="Proteomes" id="UP000215027"/>
    </source>
</evidence>
<keyword evidence="3" id="KW-1185">Reference proteome</keyword>
<dbReference type="InterPro" id="IPR008538">
    <property type="entry name" value="Uma2"/>
</dbReference>
<proteinExistence type="predicted"/>
<dbReference type="Proteomes" id="UP000215027">
    <property type="component" value="Chromosome II"/>
</dbReference>
<reference evidence="2" key="1">
    <citation type="submission" date="2016-01" db="EMBL/GenBank/DDBJ databases">
        <authorList>
            <person name="Mcilroy J.S."/>
            <person name="Karst M S."/>
            <person name="Albertsen M."/>
        </authorList>
    </citation>
    <scope>NUCLEOTIDE SEQUENCE</scope>
    <source>
        <strain evidence="2">Cfx-K</strain>
    </source>
</reference>
<name>A0A160T7S4_9CHLR</name>
<dbReference type="SUPFAM" id="SSF52980">
    <property type="entry name" value="Restriction endonuclease-like"/>
    <property type="match status" value="1"/>
</dbReference>
<dbReference type="AlphaFoldDB" id="A0A160T7S4"/>